<dbReference type="EMBL" id="JAYKXN010000004">
    <property type="protein sequence ID" value="KAK7293096.1"/>
    <property type="molecule type" value="Genomic_DNA"/>
</dbReference>
<evidence type="ECO:0000313" key="2">
    <source>
        <dbReference type="EMBL" id="KAK7293096.1"/>
    </source>
</evidence>
<keyword evidence="3" id="KW-1185">Reference proteome</keyword>
<gene>
    <name evidence="2" type="ORF">RJT34_15957</name>
</gene>
<comment type="caution">
    <text evidence="2">The sequence shown here is derived from an EMBL/GenBank/DDBJ whole genome shotgun (WGS) entry which is preliminary data.</text>
</comment>
<feature type="region of interest" description="Disordered" evidence="1">
    <location>
        <begin position="1"/>
        <end position="41"/>
    </location>
</feature>
<dbReference type="AlphaFoldDB" id="A0AAN9J7K3"/>
<evidence type="ECO:0000256" key="1">
    <source>
        <dbReference type="SAM" id="MobiDB-lite"/>
    </source>
</evidence>
<dbReference type="Proteomes" id="UP001359559">
    <property type="component" value="Unassembled WGS sequence"/>
</dbReference>
<protein>
    <submittedName>
        <fullName evidence="2">Uncharacterized protein</fullName>
    </submittedName>
</protein>
<evidence type="ECO:0000313" key="3">
    <source>
        <dbReference type="Proteomes" id="UP001359559"/>
    </source>
</evidence>
<accession>A0AAN9J7K3</accession>
<reference evidence="2 3" key="1">
    <citation type="submission" date="2024-01" db="EMBL/GenBank/DDBJ databases">
        <title>The genomes of 5 underutilized Papilionoideae crops provide insights into root nodulation and disease resistance.</title>
        <authorList>
            <person name="Yuan L."/>
        </authorList>
    </citation>
    <scope>NUCLEOTIDE SEQUENCE [LARGE SCALE GENOMIC DNA]</scope>
    <source>
        <strain evidence="2">LY-2023</strain>
        <tissue evidence="2">Leaf</tissue>
    </source>
</reference>
<name>A0AAN9J7K3_CLITE</name>
<organism evidence="2 3">
    <name type="scientific">Clitoria ternatea</name>
    <name type="common">Butterfly pea</name>
    <dbReference type="NCBI Taxonomy" id="43366"/>
    <lineage>
        <taxon>Eukaryota</taxon>
        <taxon>Viridiplantae</taxon>
        <taxon>Streptophyta</taxon>
        <taxon>Embryophyta</taxon>
        <taxon>Tracheophyta</taxon>
        <taxon>Spermatophyta</taxon>
        <taxon>Magnoliopsida</taxon>
        <taxon>eudicotyledons</taxon>
        <taxon>Gunneridae</taxon>
        <taxon>Pentapetalae</taxon>
        <taxon>rosids</taxon>
        <taxon>fabids</taxon>
        <taxon>Fabales</taxon>
        <taxon>Fabaceae</taxon>
        <taxon>Papilionoideae</taxon>
        <taxon>50 kb inversion clade</taxon>
        <taxon>NPAAA clade</taxon>
        <taxon>indigoferoid/millettioid clade</taxon>
        <taxon>Phaseoleae</taxon>
        <taxon>Clitoria</taxon>
    </lineage>
</organism>
<sequence>MDEEIPEQVKVGTTMEESSGEDPEENPTIPKKKEKKKPGPSQLDLLVTKAEHDWSCLSNDNKNTFNLENHDANLRLRCLATLFDFEDKDNVE</sequence>
<proteinExistence type="predicted"/>